<protein>
    <submittedName>
        <fullName evidence="1">Transcriptional regulator, TetR family</fullName>
    </submittedName>
</protein>
<gene>
    <name evidence="1" type="ORF">D515_04329</name>
</gene>
<sequence>MSKKKQTREQILTVAFEMASREGLESLTIGELAKQVGMSKIIALDGKRV</sequence>
<accession>R1IVD2</accession>
<dbReference type="AlphaFoldDB" id="R1IVD2"/>
<dbReference type="Gene3D" id="1.10.10.60">
    <property type="entry name" value="Homeodomain-like"/>
    <property type="match status" value="1"/>
</dbReference>
<dbReference type="InterPro" id="IPR009057">
    <property type="entry name" value="Homeodomain-like_sf"/>
</dbReference>
<dbReference type="EMBL" id="ANFM02000006">
    <property type="protein sequence ID" value="EOD81427.1"/>
    <property type="molecule type" value="Genomic_DNA"/>
</dbReference>
<proteinExistence type="predicted"/>
<evidence type="ECO:0000313" key="2">
    <source>
        <dbReference type="Proteomes" id="UP000011223"/>
    </source>
</evidence>
<evidence type="ECO:0000313" key="1">
    <source>
        <dbReference type="EMBL" id="EOD81427.1"/>
    </source>
</evidence>
<dbReference type="Proteomes" id="UP000011223">
    <property type="component" value="Unassembled WGS sequence"/>
</dbReference>
<name>R1IVD2_9GAMM</name>
<comment type="caution">
    <text evidence="1">The sequence shown here is derived from an EMBL/GenBank/DDBJ whole genome shotgun (WGS) entry which is preliminary data.</text>
</comment>
<organism evidence="1 2">
    <name type="scientific">Grimontia indica</name>
    <dbReference type="NCBI Taxonomy" id="1056512"/>
    <lineage>
        <taxon>Bacteria</taxon>
        <taxon>Pseudomonadati</taxon>
        <taxon>Pseudomonadota</taxon>
        <taxon>Gammaproteobacteria</taxon>
        <taxon>Vibrionales</taxon>
        <taxon>Vibrionaceae</taxon>
        <taxon>Grimontia</taxon>
    </lineage>
</organism>
<reference evidence="1 2" key="1">
    <citation type="journal article" date="2014" name="PLoS ONE">
        <title>Grimontia indica AK16(T), sp. nov., Isolated from a Seawater Sample Reports the Presence of Pathogenic Genes Similar to Vibrio Genus.</title>
        <authorList>
            <person name="Singh A."/>
            <person name="Vaidya B."/>
            <person name="Khatri I."/>
            <person name="Srinivas T.N."/>
            <person name="Subramanian S."/>
            <person name="Korpole S."/>
            <person name="Pinnaka A.K."/>
        </authorList>
    </citation>
    <scope>NUCLEOTIDE SEQUENCE [LARGE SCALE GENOMIC DNA]</scope>
    <source>
        <strain evidence="1 2">AK16</strain>
    </source>
</reference>
<keyword evidence="2" id="KW-1185">Reference proteome</keyword>
<dbReference type="SUPFAM" id="SSF46689">
    <property type="entry name" value="Homeodomain-like"/>
    <property type="match status" value="1"/>
</dbReference>